<proteinExistence type="predicted"/>
<feature type="domain" description="Outer membrane protein beta-barrel" evidence="3">
    <location>
        <begin position="8"/>
        <end position="213"/>
    </location>
</feature>
<dbReference type="Pfam" id="PF13505">
    <property type="entry name" value="OMP_b-brl"/>
    <property type="match status" value="1"/>
</dbReference>
<dbReference type="InterPro" id="IPR027385">
    <property type="entry name" value="Beta-barrel_OMP"/>
</dbReference>
<evidence type="ECO:0000256" key="2">
    <source>
        <dbReference type="SAM" id="SignalP"/>
    </source>
</evidence>
<feature type="signal peptide" evidence="2">
    <location>
        <begin position="1"/>
        <end position="19"/>
    </location>
</feature>
<accession>A0ABY2QFZ2</accession>
<dbReference type="SUPFAM" id="SSF56925">
    <property type="entry name" value="OMPA-like"/>
    <property type="match status" value="1"/>
</dbReference>
<evidence type="ECO:0000259" key="3">
    <source>
        <dbReference type="Pfam" id="PF13505"/>
    </source>
</evidence>
<reference evidence="4 5" key="1">
    <citation type="submission" date="2019-04" db="EMBL/GenBank/DDBJ databases">
        <title>Microbes associate with the intestines of laboratory mice.</title>
        <authorList>
            <person name="Navarre W."/>
            <person name="Wong E."/>
            <person name="Huang K.C."/>
            <person name="Tropini C."/>
            <person name="Ng K."/>
            <person name="Yu B."/>
        </authorList>
    </citation>
    <scope>NUCLEOTIDE SEQUENCE [LARGE SCALE GENOMIC DNA]</scope>
    <source>
        <strain evidence="4 5">NM83_B4-11</strain>
    </source>
</reference>
<evidence type="ECO:0000313" key="4">
    <source>
        <dbReference type="EMBL" id="THG39177.1"/>
    </source>
</evidence>
<protein>
    <submittedName>
        <fullName evidence="4">Porin family protein</fullName>
    </submittedName>
</protein>
<evidence type="ECO:0000256" key="1">
    <source>
        <dbReference type="ARBA" id="ARBA00022729"/>
    </source>
</evidence>
<keyword evidence="1 2" id="KW-0732">Signal</keyword>
<dbReference type="RefSeq" id="WP_125946040.1">
    <property type="nucleotide sequence ID" value="NZ_SSTI01000009.1"/>
</dbReference>
<dbReference type="Gene3D" id="2.40.160.20">
    <property type="match status" value="1"/>
</dbReference>
<sequence length="213" mass="23116">MKYFIGTALAILIAAPAAAQSAGAIQSSGRVEARFGWDRGEFKTEFRDPLVDISDKNGKSGVTYGIEAGYDYVTDSRFLVGGYVGVEGSSIKDCDTSPFGDRACLKGGRNFTVGARAGYVTDQGVVYLKGGYSNGQLKFEADDFVDDERVRFKDNHGGFHLGAGGEVMVANNVYGKLEYVFTNYSADKFDDGITYSKFRPQRHQVVAGIGIRF</sequence>
<name>A0ABY2QFZ2_9SPHN</name>
<dbReference type="EMBL" id="SSTI01000009">
    <property type="protein sequence ID" value="THG39177.1"/>
    <property type="molecule type" value="Genomic_DNA"/>
</dbReference>
<dbReference type="InterPro" id="IPR011250">
    <property type="entry name" value="OMP/PagP_B-barrel"/>
</dbReference>
<organism evidence="4 5">
    <name type="scientific">Sphingomonas olei</name>
    <dbReference type="NCBI Taxonomy" id="1886787"/>
    <lineage>
        <taxon>Bacteria</taxon>
        <taxon>Pseudomonadati</taxon>
        <taxon>Pseudomonadota</taxon>
        <taxon>Alphaproteobacteria</taxon>
        <taxon>Sphingomonadales</taxon>
        <taxon>Sphingomonadaceae</taxon>
        <taxon>Sphingomonas</taxon>
    </lineage>
</organism>
<dbReference type="Proteomes" id="UP000308038">
    <property type="component" value="Unassembled WGS sequence"/>
</dbReference>
<comment type="caution">
    <text evidence="4">The sequence shown here is derived from an EMBL/GenBank/DDBJ whole genome shotgun (WGS) entry which is preliminary data.</text>
</comment>
<keyword evidence="5" id="KW-1185">Reference proteome</keyword>
<gene>
    <name evidence="4" type="ORF">E5988_13125</name>
</gene>
<evidence type="ECO:0000313" key="5">
    <source>
        <dbReference type="Proteomes" id="UP000308038"/>
    </source>
</evidence>
<feature type="chain" id="PRO_5045188477" evidence="2">
    <location>
        <begin position="20"/>
        <end position="213"/>
    </location>
</feature>